<comment type="caution">
    <text evidence="2">The sequence shown here is derived from an EMBL/GenBank/DDBJ whole genome shotgun (WGS) entry which is preliminary data.</text>
</comment>
<gene>
    <name evidence="2" type="ORF">IAA97_03315</name>
</gene>
<accession>A0A9D9E2N8</accession>
<name>A0A9D9E2N8_9SPIO</name>
<dbReference type="SUPFAM" id="SSF49265">
    <property type="entry name" value="Fibronectin type III"/>
    <property type="match status" value="1"/>
</dbReference>
<reference evidence="2" key="1">
    <citation type="submission" date="2020-10" db="EMBL/GenBank/DDBJ databases">
        <authorList>
            <person name="Gilroy R."/>
        </authorList>
    </citation>
    <scope>NUCLEOTIDE SEQUENCE</scope>
    <source>
        <strain evidence="2">7293</strain>
    </source>
</reference>
<evidence type="ECO:0000259" key="1">
    <source>
        <dbReference type="PROSITE" id="PS50853"/>
    </source>
</evidence>
<dbReference type="InterPro" id="IPR003961">
    <property type="entry name" value="FN3_dom"/>
</dbReference>
<dbReference type="InterPro" id="IPR013783">
    <property type="entry name" value="Ig-like_fold"/>
</dbReference>
<dbReference type="EMBL" id="JADIMT010000043">
    <property type="protein sequence ID" value="MBO8435989.1"/>
    <property type="molecule type" value="Genomic_DNA"/>
</dbReference>
<protein>
    <recommendedName>
        <fullName evidence="1">Fibronectin type-III domain-containing protein</fullName>
    </recommendedName>
</protein>
<feature type="domain" description="Fibronectin type-III" evidence="1">
    <location>
        <begin position="314"/>
        <end position="408"/>
    </location>
</feature>
<dbReference type="PROSITE" id="PS50853">
    <property type="entry name" value="FN3"/>
    <property type="match status" value="1"/>
</dbReference>
<organism evidence="2 3">
    <name type="scientific">Candidatus Ornithospirochaeta stercoripullorum</name>
    <dbReference type="NCBI Taxonomy" id="2840899"/>
    <lineage>
        <taxon>Bacteria</taxon>
        <taxon>Pseudomonadati</taxon>
        <taxon>Spirochaetota</taxon>
        <taxon>Spirochaetia</taxon>
        <taxon>Spirochaetales</taxon>
        <taxon>Spirochaetaceae</taxon>
        <taxon>Spirochaetaceae incertae sedis</taxon>
        <taxon>Candidatus Ornithospirochaeta</taxon>
    </lineage>
</organism>
<dbReference type="Gene3D" id="2.60.40.10">
    <property type="entry name" value="Immunoglobulins"/>
    <property type="match status" value="1"/>
</dbReference>
<sequence length="599" mass="65692">MILLFSVSCAPVNVDKIVDEAIDENVAVEASVKASSSDSRSVIISFPIVSGATEYAVNAEDSSNSDVPAVSGTVSEMDYSNGLYHVELSDLIPGGKYTINVEAKNSANDSFVSVAEIDYSLPAAPPLVSEAPLFSIVPSFEKTSLDVVIETKPGFKYLVSMQSTQNARSTGSDEIIIGTGNDEVVTFDTDPQAVCSISVRYAYVTVSDALLKNDGSDVKEIGKEIDLKAYDGNLEVEVNADSFIISGISEEARSVSVGTEDGSFRSPSVSEIENGQAVIPSSFLEPLQSGAFYAFAVYDGGYETKSAQPVRYTKPLDRIDTAVNYQSAKLSWSIGTGVSIDTKKSSVEITDVSGSKIESNKTPQVSISSSGVELSALDSNTSYNVAISLSTSAGGEYKTDLEIQTKSFEGIYRWDNPDYKESDGKRESFEINVMPASSDSNYHYWIYVSEYDPDNKEHKKNLRMLPLIDTNEVFTEKIKPSSPGNYAAENESYIWNYNKWATMNATINYWYPSSSDKSKQNENFRDYVKTYVTTNAFVEVITITSWEFRENENGEPEIIFRNEGTGLASIGMFTNKSWQTDGLKDKWSFRLSYVSDGDL</sequence>
<dbReference type="AlphaFoldDB" id="A0A9D9E2N8"/>
<evidence type="ECO:0000313" key="3">
    <source>
        <dbReference type="Proteomes" id="UP000823615"/>
    </source>
</evidence>
<dbReference type="InterPro" id="IPR036116">
    <property type="entry name" value="FN3_sf"/>
</dbReference>
<reference evidence="2" key="2">
    <citation type="journal article" date="2021" name="PeerJ">
        <title>Extensive microbial diversity within the chicken gut microbiome revealed by metagenomics and culture.</title>
        <authorList>
            <person name="Gilroy R."/>
            <person name="Ravi A."/>
            <person name="Getino M."/>
            <person name="Pursley I."/>
            <person name="Horton D.L."/>
            <person name="Alikhan N.F."/>
            <person name="Baker D."/>
            <person name="Gharbi K."/>
            <person name="Hall N."/>
            <person name="Watson M."/>
            <person name="Adriaenssens E.M."/>
            <person name="Foster-Nyarko E."/>
            <person name="Jarju S."/>
            <person name="Secka A."/>
            <person name="Antonio M."/>
            <person name="Oren A."/>
            <person name="Chaudhuri R.R."/>
            <person name="La Ragione R."/>
            <person name="Hildebrand F."/>
            <person name="Pallen M.J."/>
        </authorList>
    </citation>
    <scope>NUCLEOTIDE SEQUENCE</scope>
    <source>
        <strain evidence="2">7293</strain>
    </source>
</reference>
<dbReference type="Proteomes" id="UP000823615">
    <property type="component" value="Unassembled WGS sequence"/>
</dbReference>
<evidence type="ECO:0000313" key="2">
    <source>
        <dbReference type="EMBL" id="MBO8435989.1"/>
    </source>
</evidence>
<proteinExistence type="predicted"/>